<evidence type="ECO:0000259" key="3">
    <source>
        <dbReference type="Pfam" id="PF00588"/>
    </source>
</evidence>
<keyword evidence="1 4" id="KW-0489">Methyltransferase</keyword>
<dbReference type="STRING" id="926559.JoomaDRAFT_0306"/>
<proteinExistence type="predicted"/>
<dbReference type="GO" id="GO:0005829">
    <property type="term" value="C:cytosol"/>
    <property type="evidence" value="ECO:0007669"/>
    <property type="project" value="TreeGrafter"/>
</dbReference>
<dbReference type="eggNOG" id="COG0566">
    <property type="taxonomic scope" value="Bacteria"/>
</dbReference>
<dbReference type="InterPro" id="IPR001537">
    <property type="entry name" value="SpoU_MeTrfase"/>
</dbReference>
<dbReference type="InterPro" id="IPR004441">
    <property type="entry name" value="rRNA_MeTrfase_TrmH"/>
</dbReference>
<dbReference type="GO" id="GO:0006396">
    <property type="term" value="P:RNA processing"/>
    <property type="evidence" value="ECO:0007669"/>
    <property type="project" value="InterPro"/>
</dbReference>
<dbReference type="CDD" id="cd18082">
    <property type="entry name" value="SpoU-like_family"/>
    <property type="match status" value="1"/>
</dbReference>
<reference evidence="4 5" key="1">
    <citation type="submission" date="2012-02" db="EMBL/GenBank/DDBJ databases">
        <title>Improved High-Quality Draft genome of Joostella marina DSM 19592.</title>
        <authorList>
            <consortium name="US DOE Joint Genome Institute (JGI-PGF)"/>
            <person name="Lucas S."/>
            <person name="Copeland A."/>
            <person name="Lapidus A."/>
            <person name="Bruce D."/>
            <person name="Goodwin L."/>
            <person name="Pitluck S."/>
            <person name="Peters L."/>
            <person name="Chertkov O."/>
            <person name="Ovchinnikova G."/>
            <person name="Kyrpides N."/>
            <person name="Mavromatis K."/>
            <person name="Detter J.C."/>
            <person name="Han C."/>
            <person name="Land M."/>
            <person name="Hauser L."/>
            <person name="Markowitz V."/>
            <person name="Cheng J.-F."/>
            <person name="Hugenholtz P."/>
            <person name="Woyke T."/>
            <person name="Wu D."/>
            <person name="Tindall B."/>
            <person name="Brambilla E."/>
            <person name="Klenk H.-P."/>
            <person name="Eisen J.A."/>
        </authorList>
    </citation>
    <scope>NUCLEOTIDE SEQUENCE [LARGE SCALE GENOMIC DNA]</scope>
    <source>
        <strain evidence="4 5">DSM 19592</strain>
    </source>
</reference>
<gene>
    <name evidence="4" type="ORF">JoomaDRAFT_0306</name>
</gene>
<evidence type="ECO:0000313" key="4">
    <source>
        <dbReference type="EMBL" id="EIJ37363.1"/>
    </source>
</evidence>
<accession>I3C170</accession>
<evidence type="ECO:0000313" key="5">
    <source>
        <dbReference type="Proteomes" id="UP000004690"/>
    </source>
</evidence>
<name>I3C170_9FLAO</name>
<protein>
    <submittedName>
        <fullName evidence="4">rRNA methylase</fullName>
    </submittedName>
</protein>
<dbReference type="GO" id="GO:0003723">
    <property type="term" value="F:RNA binding"/>
    <property type="evidence" value="ECO:0007669"/>
    <property type="project" value="InterPro"/>
</dbReference>
<sequence>MNIKMTTQLEHTNTNFSEKQFPITIICDHITSAANIGAIFRLADAFGVEKVIFVGNEPVFTRRMEKTARATHKTVPFEHLTEENDCIEFLKKEKYTIIALEITNNSTPINNLKISNKNKTAIIIGNENYGVSKNLLSIANHTTHIEMFGKNSSMNLAQATAICLYEVTNNYQL</sequence>
<feature type="domain" description="tRNA/rRNA methyltransferase SpoU type" evidence="3">
    <location>
        <begin position="23"/>
        <end position="165"/>
    </location>
</feature>
<dbReference type="HOGENOM" id="CLU_021322_4_3_10"/>
<dbReference type="Proteomes" id="UP000004690">
    <property type="component" value="Unassembled WGS sequence"/>
</dbReference>
<dbReference type="PANTHER" id="PTHR46429:SF1">
    <property type="entry name" value="23S RRNA (GUANOSINE-2'-O-)-METHYLTRANSFERASE RLMB"/>
    <property type="match status" value="1"/>
</dbReference>
<dbReference type="InterPro" id="IPR029026">
    <property type="entry name" value="tRNA_m1G_MTases_N"/>
</dbReference>
<dbReference type="AlphaFoldDB" id="I3C170"/>
<keyword evidence="2" id="KW-0808">Transferase</keyword>
<dbReference type="Pfam" id="PF00588">
    <property type="entry name" value="SpoU_methylase"/>
    <property type="match status" value="1"/>
</dbReference>
<organism evidence="4 5">
    <name type="scientific">Galbibacter orientalis DSM 19592</name>
    <dbReference type="NCBI Taxonomy" id="926559"/>
    <lineage>
        <taxon>Bacteria</taxon>
        <taxon>Pseudomonadati</taxon>
        <taxon>Bacteroidota</taxon>
        <taxon>Flavobacteriia</taxon>
        <taxon>Flavobacteriales</taxon>
        <taxon>Flavobacteriaceae</taxon>
        <taxon>Galbibacter</taxon>
    </lineage>
</organism>
<dbReference type="GO" id="GO:0008173">
    <property type="term" value="F:RNA methyltransferase activity"/>
    <property type="evidence" value="ECO:0007669"/>
    <property type="project" value="InterPro"/>
</dbReference>
<dbReference type="InterPro" id="IPR029028">
    <property type="entry name" value="Alpha/beta_knot_MTases"/>
</dbReference>
<evidence type="ECO:0000256" key="1">
    <source>
        <dbReference type="ARBA" id="ARBA00022603"/>
    </source>
</evidence>
<evidence type="ECO:0000256" key="2">
    <source>
        <dbReference type="ARBA" id="ARBA00022679"/>
    </source>
</evidence>
<dbReference type="PANTHER" id="PTHR46429">
    <property type="entry name" value="23S RRNA (GUANOSINE-2'-O-)-METHYLTRANSFERASE RLMB"/>
    <property type="match status" value="1"/>
</dbReference>
<keyword evidence="5" id="KW-1185">Reference proteome</keyword>
<dbReference type="EMBL" id="JH651380">
    <property type="protein sequence ID" value="EIJ37363.1"/>
    <property type="molecule type" value="Genomic_DNA"/>
</dbReference>
<dbReference type="SUPFAM" id="SSF75217">
    <property type="entry name" value="alpha/beta knot"/>
    <property type="match status" value="1"/>
</dbReference>
<dbReference type="GO" id="GO:0032259">
    <property type="term" value="P:methylation"/>
    <property type="evidence" value="ECO:0007669"/>
    <property type="project" value="UniProtKB-KW"/>
</dbReference>
<dbReference type="Gene3D" id="3.40.1280.10">
    <property type="match status" value="1"/>
</dbReference>